<dbReference type="VEuPathDB" id="FungiDB:PEXP_008050"/>
<name>A0A0A2I2A1_PENEN</name>
<organism evidence="1 2">
    <name type="scientific">Penicillium expansum</name>
    <name type="common">Blue mold rot fungus</name>
    <dbReference type="NCBI Taxonomy" id="27334"/>
    <lineage>
        <taxon>Eukaryota</taxon>
        <taxon>Fungi</taxon>
        <taxon>Dikarya</taxon>
        <taxon>Ascomycota</taxon>
        <taxon>Pezizomycotina</taxon>
        <taxon>Eurotiomycetes</taxon>
        <taxon>Eurotiomycetidae</taxon>
        <taxon>Eurotiales</taxon>
        <taxon>Aspergillaceae</taxon>
        <taxon>Penicillium</taxon>
    </lineage>
</organism>
<dbReference type="AlphaFoldDB" id="A0A0A2I2A1"/>
<dbReference type="RefSeq" id="XP_016594283.1">
    <property type="nucleotide sequence ID" value="XM_016738174.1"/>
</dbReference>
<keyword evidence="2" id="KW-1185">Reference proteome</keyword>
<gene>
    <name evidence="1" type="ORF">PEX2_008970</name>
</gene>
<proteinExistence type="predicted"/>
<reference evidence="1 2" key="1">
    <citation type="journal article" date="2015" name="Mol. Plant Microbe Interact.">
        <title>Genome, transcriptome, and functional analyses of Penicillium expansum provide new insights into secondary metabolism and pathogenicity.</title>
        <authorList>
            <person name="Ballester A.R."/>
            <person name="Marcet-Houben M."/>
            <person name="Levin E."/>
            <person name="Sela N."/>
            <person name="Selma-Lazaro C."/>
            <person name="Carmona L."/>
            <person name="Wisniewski M."/>
            <person name="Droby S."/>
            <person name="Gonzalez-Candelas L."/>
            <person name="Gabaldon T."/>
        </authorList>
    </citation>
    <scope>NUCLEOTIDE SEQUENCE [LARGE SCALE GENOMIC DNA]</scope>
    <source>
        <strain evidence="1 2">MD-8</strain>
    </source>
</reference>
<dbReference type="HOGENOM" id="CLU_2740831_0_0_1"/>
<accession>A0A0A2I2A1</accession>
<evidence type="ECO:0000313" key="2">
    <source>
        <dbReference type="Proteomes" id="UP000030143"/>
    </source>
</evidence>
<comment type="caution">
    <text evidence="1">The sequence shown here is derived from an EMBL/GenBank/DDBJ whole genome shotgun (WGS) entry which is preliminary data.</text>
</comment>
<evidence type="ECO:0000313" key="1">
    <source>
        <dbReference type="EMBL" id="KGO51330.1"/>
    </source>
</evidence>
<protein>
    <submittedName>
        <fullName evidence="1">Uncharacterized protein</fullName>
    </submittedName>
</protein>
<dbReference type="Proteomes" id="UP000030143">
    <property type="component" value="Unassembled WGS sequence"/>
</dbReference>
<sequence>MQGIDRGWLHLTPIIELCLSIRRYTTEELVSFQCEYVITARFSLAVPEYKRDTLDAEITQLELRSYISEYL</sequence>
<dbReference type="GeneID" id="27673593"/>
<dbReference type="EMBL" id="JQFZ01000288">
    <property type="protein sequence ID" value="KGO51330.1"/>
    <property type="molecule type" value="Genomic_DNA"/>
</dbReference>